<sequence>MRAWGNKQHSPFKPSLSAASDGLDIVTTITRAPLRHSCSHYWPWILGARHYLGPSSLSLRLDIRASPHDSPFNGRPRIRHCLAASSRHHPTRPLPLTISHAALGSVPQSIFALTDAAYPPVPPSRGVSPAGRRSGLERPVGHLLGTRAQTRLHARRPVSQGPARHSDRPLVTSSAQLVRPHATFLVVGCA</sequence>
<evidence type="ECO:0000313" key="2">
    <source>
        <dbReference type="Proteomes" id="UP001322277"/>
    </source>
</evidence>
<dbReference type="EMBL" id="CP137313">
    <property type="protein sequence ID" value="WQF88096.1"/>
    <property type="molecule type" value="Genomic_DNA"/>
</dbReference>
<protein>
    <submittedName>
        <fullName evidence="1">Uncharacterized protein</fullName>
    </submittedName>
</protein>
<gene>
    <name evidence="1" type="ORF">CDEST_13110</name>
</gene>
<dbReference type="RefSeq" id="XP_062785317.1">
    <property type="nucleotide sequence ID" value="XM_062929266.1"/>
</dbReference>
<dbReference type="Proteomes" id="UP001322277">
    <property type="component" value="Chromosome 9"/>
</dbReference>
<accession>A0AAX4IY47</accession>
<keyword evidence="2" id="KW-1185">Reference proteome</keyword>
<organism evidence="1 2">
    <name type="scientific">Colletotrichum destructivum</name>
    <dbReference type="NCBI Taxonomy" id="34406"/>
    <lineage>
        <taxon>Eukaryota</taxon>
        <taxon>Fungi</taxon>
        <taxon>Dikarya</taxon>
        <taxon>Ascomycota</taxon>
        <taxon>Pezizomycotina</taxon>
        <taxon>Sordariomycetes</taxon>
        <taxon>Hypocreomycetidae</taxon>
        <taxon>Glomerellales</taxon>
        <taxon>Glomerellaceae</taxon>
        <taxon>Colletotrichum</taxon>
        <taxon>Colletotrichum destructivum species complex</taxon>
    </lineage>
</organism>
<name>A0AAX4IY47_9PEZI</name>
<proteinExistence type="predicted"/>
<evidence type="ECO:0000313" key="1">
    <source>
        <dbReference type="EMBL" id="WQF88096.1"/>
    </source>
</evidence>
<dbReference type="KEGG" id="cdet:87949610"/>
<reference evidence="2" key="1">
    <citation type="journal article" date="2023" name="bioRxiv">
        <title>Complete genome of the Medicago anthracnose fungus, Colletotrichum destructivum, reveals a mini-chromosome-like region within a core chromosome.</title>
        <authorList>
            <person name="Lapalu N."/>
            <person name="Simon A."/>
            <person name="Lu A."/>
            <person name="Plaumann P.-L."/>
            <person name="Amselem J."/>
            <person name="Pigne S."/>
            <person name="Auger A."/>
            <person name="Koch C."/>
            <person name="Dallery J.-F."/>
            <person name="O'Connell R.J."/>
        </authorList>
    </citation>
    <scope>NUCLEOTIDE SEQUENCE [LARGE SCALE GENOMIC DNA]</scope>
    <source>
        <strain evidence="2">CBS 520.97</strain>
    </source>
</reference>
<dbReference type="GeneID" id="87949610"/>
<dbReference type="AlphaFoldDB" id="A0AAX4IY47"/>